<dbReference type="SUPFAM" id="SSF47413">
    <property type="entry name" value="lambda repressor-like DNA-binding domains"/>
    <property type="match status" value="1"/>
</dbReference>
<sequence>MPYNKVGKWVITMSFGQRLKQSRKNAKLTQEQVSKKLGLDYSTISKYENNHSEPDNETLQKMAEMYGVTVGFLITGSTDNLPADKNEHQSSKSAKELLQEMVDDPDDFLFLDGYLQASEEEKKEIRRSWYLAKKHREAHDIKVAEAPSLFEITKDIEKKNEK</sequence>
<evidence type="ECO:0000259" key="2">
    <source>
        <dbReference type="PROSITE" id="PS50943"/>
    </source>
</evidence>
<protein>
    <recommendedName>
        <fullName evidence="2">HTH cro/C1-type domain-containing protein</fullName>
    </recommendedName>
</protein>
<dbReference type="CDD" id="cd00093">
    <property type="entry name" value="HTH_XRE"/>
    <property type="match status" value="1"/>
</dbReference>
<dbReference type="Pfam" id="PF01381">
    <property type="entry name" value="HTH_3"/>
    <property type="match status" value="1"/>
</dbReference>
<dbReference type="SMART" id="SM00530">
    <property type="entry name" value="HTH_XRE"/>
    <property type="match status" value="1"/>
</dbReference>
<dbReference type="PANTHER" id="PTHR46797:SF1">
    <property type="entry name" value="METHYLPHOSPHONATE SYNTHASE"/>
    <property type="match status" value="1"/>
</dbReference>
<accession>A0ABQ0TTZ8</accession>
<evidence type="ECO:0000256" key="1">
    <source>
        <dbReference type="ARBA" id="ARBA00023125"/>
    </source>
</evidence>
<keyword evidence="4" id="KW-1185">Reference proteome</keyword>
<evidence type="ECO:0000313" key="4">
    <source>
        <dbReference type="Proteomes" id="UP000319578"/>
    </source>
</evidence>
<reference evidence="3 4" key="1">
    <citation type="submission" date="2019-06" db="EMBL/GenBank/DDBJ databases">
        <title>Whole genome shotgun sequence of Brevibacillus reuszeri NBRC 15719.</title>
        <authorList>
            <person name="Hosoyama A."/>
            <person name="Uohara A."/>
            <person name="Ohji S."/>
            <person name="Ichikawa N."/>
        </authorList>
    </citation>
    <scope>NUCLEOTIDE SEQUENCE [LARGE SCALE GENOMIC DNA]</scope>
    <source>
        <strain evidence="3 4">NBRC 15719</strain>
    </source>
</reference>
<gene>
    <name evidence="3" type="ORF">BRE01_49270</name>
</gene>
<dbReference type="InterPro" id="IPR010982">
    <property type="entry name" value="Lambda_DNA-bd_dom_sf"/>
</dbReference>
<dbReference type="Gene3D" id="1.10.260.40">
    <property type="entry name" value="lambda repressor-like DNA-binding domains"/>
    <property type="match status" value="1"/>
</dbReference>
<feature type="domain" description="HTH cro/C1-type" evidence="2">
    <location>
        <begin position="19"/>
        <end position="73"/>
    </location>
</feature>
<dbReference type="InterPro" id="IPR001387">
    <property type="entry name" value="Cro/C1-type_HTH"/>
</dbReference>
<evidence type="ECO:0000313" key="3">
    <source>
        <dbReference type="EMBL" id="GED71225.1"/>
    </source>
</evidence>
<keyword evidence="1" id="KW-0238">DNA-binding</keyword>
<proteinExistence type="predicted"/>
<dbReference type="PROSITE" id="PS50943">
    <property type="entry name" value="HTH_CROC1"/>
    <property type="match status" value="1"/>
</dbReference>
<dbReference type="EMBL" id="BJON01000020">
    <property type="protein sequence ID" value="GED71225.1"/>
    <property type="molecule type" value="Genomic_DNA"/>
</dbReference>
<dbReference type="PANTHER" id="PTHR46797">
    <property type="entry name" value="HTH-TYPE TRANSCRIPTIONAL REGULATOR"/>
    <property type="match status" value="1"/>
</dbReference>
<name>A0ABQ0TTZ8_9BACL</name>
<comment type="caution">
    <text evidence="3">The sequence shown here is derived from an EMBL/GenBank/DDBJ whole genome shotgun (WGS) entry which is preliminary data.</text>
</comment>
<dbReference type="Proteomes" id="UP000319578">
    <property type="component" value="Unassembled WGS sequence"/>
</dbReference>
<organism evidence="3 4">
    <name type="scientific">Brevibacillus reuszeri</name>
    <dbReference type="NCBI Taxonomy" id="54915"/>
    <lineage>
        <taxon>Bacteria</taxon>
        <taxon>Bacillati</taxon>
        <taxon>Bacillota</taxon>
        <taxon>Bacilli</taxon>
        <taxon>Bacillales</taxon>
        <taxon>Paenibacillaceae</taxon>
        <taxon>Brevibacillus</taxon>
    </lineage>
</organism>
<dbReference type="InterPro" id="IPR050807">
    <property type="entry name" value="TransReg_Diox_bact_type"/>
</dbReference>